<evidence type="ECO:0000313" key="2">
    <source>
        <dbReference type="EMBL" id="DAD85649.1"/>
    </source>
</evidence>
<name>A0A8S5MTK3_9CAUD</name>
<dbReference type="EMBL" id="BK014985">
    <property type="protein sequence ID" value="DAD85649.1"/>
    <property type="molecule type" value="Genomic_DNA"/>
</dbReference>
<keyword evidence="1" id="KW-0472">Membrane</keyword>
<accession>A0A8S5MTK3</accession>
<reference evidence="2" key="1">
    <citation type="journal article" date="2021" name="Proc. Natl. Acad. Sci. U.S.A.">
        <title>A Catalog of Tens of Thousands of Viruses from Human Metagenomes Reveals Hidden Associations with Chronic Diseases.</title>
        <authorList>
            <person name="Tisza M.J."/>
            <person name="Buck C.B."/>
        </authorList>
    </citation>
    <scope>NUCLEOTIDE SEQUENCE</scope>
    <source>
        <strain evidence="2">Ctino4</strain>
    </source>
</reference>
<keyword evidence="1" id="KW-0812">Transmembrane</keyword>
<evidence type="ECO:0000256" key="1">
    <source>
        <dbReference type="SAM" id="Phobius"/>
    </source>
</evidence>
<protein>
    <submittedName>
        <fullName evidence="2">Uncharacterized protein</fullName>
    </submittedName>
</protein>
<feature type="transmembrane region" description="Helical" evidence="1">
    <location>
        <begin position="31"/>
        <end position="50"/>
    </location>
</feature>
<sequence length="52" mass="5751">MPFSHTLVLKTYVADTLMSLFAFGQKPVTEYFLSIKILLSLILGMAVPVFTG</sequence>
<keyword evidence="1" id="KW-1133">Transmembrane helix</keyword>
<proteinExistence type="predicted"/>
<organism evidence="2">
    <name type="scientific">Myoviridae sp. ctino4</name>
    <dbReference type="NCBI Taxonomy" id="2826686"/>
    <lineage>
        <taxon>Viruses</taxon>
        <taxon>Duplodnaviria</taxon>
        <taxon>Heunggongvirae</taxon>
        <taxon>Uroviricota</taxon>
        <taxon>Caudoviricetes</taxon>
    </lineage>
</organism>